<feature type="region of interest" description="Disordered" evidence="1">
    <location>
        <begin position="249"/>
        <end position="289"/>
    </location>
</feature>
<keyword evidence="2" id="KW-1133">Transmembrane helix</keyword>
<feature type="transmembrane region" description="Helical" evidence="2">
    <location>
        <begin position="293"/>
        <end position="315"/>
    </location>
</feature>
<feature type="compositionally biased region" description="Polar residues" evidence="1">
    <location>
        <begin position="425"/>
        <end position="437"/>
    </location>
</feature>
<organism evidence="3 4">
    <name type="scientific">Pterulicium gracile</name>
    <dbReference type="NCBI Taxonomy" id="1884261"/>
    <lineage>
        <taxon>Eukaryota</taxon>
        <taxon>Fungi</taxon>
        <taxon>Dikarya</taxon>
        <taxon>Basidiomycota</taxon>
        <taxon>Agaricomycotina</taxon>
        <taxon>Agaricomycetes</taxon>
        <taxon>Agaricomycetidae</taxon>
        <taxon>Agaricales</taxon>
        <taxon>Pleurotineae</taxon>
        <taxon>Pterulaceae</taxon>
        <taxon>Pterulicium</taxon>
    </lineage>
</organism>
<accession>A0A5C3Q1M7</accession>
<gene>
    <name evidence="3" type="ORF">BDV98DRAFT_577062</name>
</gene>
<keyword evidence="2" id="KW-0812">Transmembrane</keyword>
<dbReference type="EMBL" id="ML178872">
    <property type="protein sequence ID" value="TFK95872.1"/>
    <property type="molecule type" value="Genomic_DNA"/>
</dbReference>
<feature type="region of interest" description="Disordered" evidence="1">
    <location>
        <begin position="418"/>
        <end position="437"/>
    </location>
</feature>
<proteinExistence type="predicted"/>
<keyword evidence="2" id="KW-0472">Membrane</keyword>
<reference evidence="3 4" key="1">
    <citation type="journal article" date="2019" name="Nat. Ecol. Evol.">
        <title>Megaphylogeny resolves global patterns of mushroom evolution.</title>
        <authorList>
            <person name="Varga T."/>
            <person name="Krizsan K."/>
            <person name="Foldi C."/>
            <person name="Dima B."/>
            <person name="Sanchez-Garcia M."/>
            <person name="Sanchez-Ramirez S."/>
            <person name="Szollosi G.J."/>
            <person name="Szarkandi J.G."/>
            <person name="Papp V."/>
            <person name="Albert L."/>
            <person name="Andreopoulos W."/>
            <person name="Angelini C."/>
            <person name="Antonin V."/>
            <person name="Barry K.W."/>
            <person name="Bougher N.L."/>
            <person name="Buchanan P."/>
            <person name="Buyck B."/>
            <person name="Bense V."/>
            <person name="Catcheside P."/>
            <person name="Chovatia M."/>
            <person name="Cooper J."/>
            <person name="Damon W."/>
            <person name="Desjardin D."/>
            <person name="Finy P."/>
            <person name="Geml J."/>
            <person name="Haridas S."/>
            <person name="Hughes K."/>
            <person name="Justo A."/>
            <person name="Karasinski D."/>
            <person name="Kautmanova I."/>
            <person name="Kiss B."/>
            <person name="Kocsube S."/>
            <person name="Kotiranta H."/>
            <person name="LaButti K.M."/>
            <person name="Lechner B.E."/>
            <person name="Liimatainen K."/>
            <person name="Lipzen A."/>
            <person name="Lukacs Z."/>
            <person name="Mihaltcheva S."/>
            <person name="Morgado L.N."/>
            <person name="Niskanen T."/>
            <person name="Noordeloos M.E."/>
            <person name="Ohm R.A."/>
            <person name="Ortiz-Santana B."/>
            <person name="Ovrebo C."/>
            <person name="Racz N."/>
            <person name="Riley R."/>
            <person name="Savchenko A."/>
            <person name="Shiryaev A."/>
            <person name="Soop K."/>
            <person name="Spirin V."/>
            <person name="Szebenyi C."/>
            <person name="Tomsovsky M."/>
            <person name="Tulloss R.E."/>
            <person name="Uehling J."/>
            <person name="Grigoriev I.V."/>
            <person name="Vagvolgyi C."/>
            <person name="Papp T."/>
            <person name="Martin F.M."/>
            <person name="Miettinen O."/>
            <person name="Hibbett D.S."/>
            <person name="Nagy L.G."/>
        </authorList>
    </citation>
    <scope>NUCLEOTIDE SEQUENCE [LARGE SCALE GENOMIC DNA]</scope>
    <source>
        <strain evidence="3 4">CBS 309.79</strain>
    </source>
</reference>
<feature type="compositionally biased region" description="Low complexity" evidence="1">
    <location>
        <begin position="263"/>
        <end position="273"/>
    </location>
</feature>
<dbReference type="Proteomes" id="UP000305067">
    <property type="component" value="Unassembled WGS sequence"/>
</dbReference>
<evidence type="ECO:0000256" key="2">
    <source>
        <dbReference type="SAM" id="Phobius"/>
    </source>
</evidence>
<name>A0A5C3Q1M7_9AGAR</name>
<evidence type="ECO:0000313" key="3">
    <source>
        <dbReference type="EMBL" id="TFK95872.1"/>
    </source>
</evidence>
<sequence length="466" mass="49974">MNAKSTKFDLYSDSVEPVTCRDGNVNQEEKECRFRAFGRVFTKITGLNTDPDGEDDKDRQSFNLVLNVGPGPRQTKLLHERSGFANQDEVMYLAVHDTLDLAPFFAVVAPPKGERFQAGTQVFVDARGSDSSGATCAELAGGETQLAVHFTGSSLSVVVAESITPVGIPYQLKMNGANVPGTLTLTGNSWKLNGNITAHPTNDSDSTHAAVFYYRHEPVKSSTILGLVYSPPISPDFTFNDLPINIFHTSPEGSAPAPPRGSPSPGSDLGPIGVSKASEPTDSSGSSARSPNVGIILGGVLGGIALFALGIAMGVRFMRPRWKQRQSPSAQFYATGIGYDQPPQGSSSSNDLAKYHTQETAERFPRSTLVGSIFHSKKVSFNRPSQTGIRADPPAIANDQPPHQLRTTLNPFPTPRSAATPSTTVMSNGSIASSSTRYPETESCRGVGRMMGILGEGTSWWRMRYE</sequence>
<evidence type="ECO:0000313" key="4">
    <source>
        <dbReference type="Proteomes" id="UP000305067"/>
    </source>
</evidence>
<evidence type="ECO:0000256" key="1">
    <source>
        <dbReference type="SAM" id="MobiDB-lite"/>
    </source>
</evidence>
<protein>
    <submittedName>
        <fullName evidence="3">Uncharacterized protein</fullName>
    </submittedName>
</protein>
<keyword evidence="4" id="KW-1185">Reference proteome</keyword>
<feature type="compositionally biased region" description="Polar residues" evidence="1">
    <location>
        <begin position="278"/>
        <end position="289"/>
    </location>
</feature>
<dbReference type="AlphaFoldDB" id="A0A5C3Q1M7"/>